<evidence type="ECO:0000256" key="11">
    <source>
        <dbReference type="ARBA" id="ARBA00029939"/>
    </source>
</evidence>
<evidence type="ECO:0000256" key="9">
    <source>
        <dbReference type="ARBA" id="ARBA00023002"/>
    </source>
</evidence>
<keyword evidence="9" id="KW-0560">Oxidoreductase</keyword>
<evidence type="ECO:0000256" key="10">
    <source>
        <dbReference type="ARBA" id="ARBA00023033"/>
    </source>
</evidence>
<dbReference type="InterPro" id="IPR025700">
    <property type="entry name" value="Lys/Orn_oxygenase"/>
</dbReference>
<dbReference type="EMBL" id="JACMSF010000048">
    <property type="protein sequence ID" value="MBC2906265.1"/>
    <property type="molecule type" value="Genomic_DNA"/>
</dbReference>
<evidence type="ECO:0000256" key="2">
    <source>
        <dbReference type="ARBA" id="ARBA00004924"/>
    </source>
</evidence>
<feature type="region of interest" description="Disordered" evidence="16">
    <location>
        <begin position="32"/>
        <end position="53"/>
    </location>
</feature>
<evidence type="ECO:0000256" key="16">
    <source>
        <dbReference type="SAM" id="MobiDB-lite"/>
    </source>
</evidence>
<evidence type="ECO:0000256" key="7">
    <source>
        <dbReference type="ARBA" id="ARBA00022827"/>
    </source>
</evidence>
<sequence>MPESVVYDVVGVGFGPANLSLAVALTGWTGASPPTRRAGTASAATTGWSPPRI</sequence>
<evidence type="ECO:0000256" key="6">
    <source>
        <dbReference type="ARBA" id="ARBA00022630"/>
    </source>
</evidence>
<keyword evidence="7" id="KW-0274">FAD</keyword>
<dbReference type="Proteomes" id="UP000584670">
    <property type="component" value="Unassembled WGS sequence"/>
</dbReference>
<evidence type="ECO:0000256" key="4">
    <source>
        <dbReference type="ARBA" id="ARBA00013076"/>
    </source>
</evidence>
<reference evidence="17 18" key="1">
    <citation type="submission" date="2020-08" db="EMBL/GenBank/DDBJ databases">
        <title>Streptomyces sp. PSKA01 genome sequencing and assembly.</title>
        <authorList>
            <person name="Mandal S."/>
            <person name="Maiti P.K."/>
            <person name="Das P."/>
        </authorList>
    </citation>
    <scope>NUCLEOTIDE SEQUENCE [LARGE SCALE GENOMIC DNA]</scope>
    <source>
        <strain evidence="17 18">PSKA01</strain>
    </source>
</reference>
<evidence type="ECO:0000256" key="12">
    <source>
        <dbReference type="ARBA" id="ARBA00031158"/>
    </source>
</evidence>
<name>A0A7X1MF07_9ACTN</name>
<dbReference type="InterPro" id="IPR036188">
    <property type="entry name" value="FAD/NAD-bd_sf"/>
</dbReference>
<protein>
    <recommendedName>
        <fullName evidence="5">L-lysine N6-monooxygenase MbtG</fullName>
        <ecNumber evidence="4">1.14.13.59</ecNumber>
    </recommendedName>
    <alternativeName>
        <fullName evidence="14">Lysine 6-N-hydroxylase</fullName>
    </alternativeName>
    <alternativeName>
        <fullName evidence="13">Lysine N6-hydroxylase</fullName>
    </alternativeName>
    <alternativeName>
        <fullName evidence="11">Lysine-N-oxygenase</fullName>
    </alternativeName>
    <alternativeName>
        <fullName evidence="12">Mycobactin synthase protein G</fullName>
    </alternativeName>
</protein>
<comment type="caution">
    <text evidence="17">The sequence shown here is derived from an EMBL/GenBank/DDBJ whole genome shotgun (WGS) entry which is preliminary data.</text>
</comment>
<accession>A0A7X1MF07</accession>
<organism evidence="17 18">
    <name type="scientific">Streptomyces cupreus</name>
    <dbReference type="NCBI Taxonomy" id="2759956"/>
    <lineage>
        <taxon>Bacteria</taxon>
        <taxon>Bacillati</taxon>
        <taxon>Actinomycetota</taxon>
        <taxon>Actinomycetes</taxon>
        <taxon>Kitasatosporales</taxon>
        <taxon>Streptomycetaceae</taxon>
        <taxon>Streptomyces</taxon>
    </lineage>
</organism>
<dbReference type="EC" id="1.14.13.59" evidence="4"/>
<feature type="compositionally biased region" description="Low complexity" evidence="16">
    <location>
        <begin position="33"/>
        <end position="53"/>
    </location>
</feature>
<comment type="similarity">
    <text evidence="3">Belongs to the lysine N(6)-hydroxylase/L-ornithine N(5)-oxygenase family.</text>
</comment>
<dbReference type="GO" id="GO:0047091">
    <property type="term" value="F:L-lysine 6-monooxygenase (NADPH) activity"/>
    <property type="evidence" value="ECO:0007669"/>
    <property type="project" value="UniProtKB-EC"/>
</dbReference>
<keyword evidence="8" id="KW-0521">NADP</keyword>
<evidence type="ECO:0000256" key="8">
    <source>
        <dbReference type="ARBA" id="ARBA00022857"/>
    </source>
</evidence>
<evidence type="ECO:0000313" key="18">
    <source>
        <dbReference type="Proteomes" id="UP000584670"/>
    </source>
</evidence>
<keyword evidence="10 17" id="KW-0503">Monooxygenase</keyword>
<dbReference type="AlphaFoldDB" id="A0A7X1MF07"/>
<evidence type="ECO:0000256" key="14">
    <source>
        <dbReference type="ARBA" id="ARBA00032738"/>
    </source>
</evidence>
<gene>
    <name evidence="17" type="ORF">H4N64_32960</name>
</gene>
<comment type="catalytic activity">
    <reaction evidence="15">
        <text>L-lysine + NADPH + O2 = N(6)-hydroxy-L-lysine + NADP(+) + H2O</text>
        <dbReference type="Rhea" id="RHEA:23228"/>
        <dbReference type="ChEBI" id="CHEBI:15377"/>
        <dbReference type="ChEBI" id="CHEBI:15379"/>
        <dbReference type="ChEBI" id="CHEBI:32551"/>
        <dbReference type="ChEBI" id="CHEBI:57783"/>
        <dbReference type="ChEBI" id="CHEBI:57820"/>
        <dbReference type="ChEBI" id="CHEBI:58349"/>
        <dbReference type="EC" id="1.14.13.59"/>
    </reaction>
</comment>
<comment type="cofactor">
    <cofactor evidence="1">
        <name>FAD</name>
        <dbReference type="ChEBI" id="CHEBI:57692"/>
    </cofactor>
</comment>
<dbReference type="Gene3D" id="3.50.50.60">
    <property type="entry name" value="FAD/NAD(P)-binding domain"/>
    <property type="match status" value="1"/>
</dbReference>
<keyword evidence="18" id="KW-1185">Reference proteome</keyword>
<evidence type="ECO:0000256" key="15">
    <source>
        <dbReference type="ARBA" id="ARBA00048407"/>
    </source>
</evidence>
<evidence type="ECO:0000256" key="13">
    <source>
        <dbReference type="ARBA" id="ARBA00032493"/>
    </source>
</evidence>
<proteinExistence type="inferred from homology"/>
<keyword evidence="6" id="KW-0285">Flavoprotein</keyword>
<evidence type="ECO:0000256" key="3">
    <source>
        <dbReference type="ARBA" id="ARBA00007588"/>
    </source>
</evidence>
<comment type="pathway">
    <text evidence="2">Siderophore biosynthesis.</text>
</comment>
<evidence type="ECO:0000256" key="5">
    <source>
        <dbReference type="ARBA" id="ARBA00016406"/>
    </source>
</evidence>
<dbReference type="Pfam" id="PF13434">
    <property type="entry name" value="Lys_Orn_oxgnase"/>
    <property type="match status" value="1"/>
</dbReference>
<evidence type="ECO:0000256" key="1">
    <source>
        <dbReference type="ARBA" id="ARBA00001974"/>
    </source>
</evidence>
<evidence type="ECO:0000313" key="17">
    <source>
        <dbReference type="EMBL" id="MBC2906265.1"/>
    </source>
</evidence>